<evidence type="ECO:0000256" key="2">
    <source>
        <dbReference type="ARBA" id="ARBA00004574"/>
    </source>
</evidence>
<evidence type="ECO:0000256" key="18">
    <source>
        <dbReference type="SAM" id="MobiDB-lite"/>
    </source>
</evidence>
<evidence type="ECO:0000256" key="7">
    <source>
        <dbReference type="ARBA" id="ARBA00022741"/>
    </source>
</evidence>
<dbReference type="GO" id="GO:0006310">
    <property type="term" value="P:DNA recombination"/>
    <property type="evidence" value="ECO:0007669"/>
    <property type="project" value="UniProtKB-KW"/>
</dbReference>
<evidence type="ECO:0000256" key="6">
    <source>
        <dbReference type="ARBA" id="ARBA00022454"/>
    </source>
</evidence>
<dbReference type="SMART" id="SM00559">
    <property type="entry name" value="Ku78"/>
    <property type="match status" value="1"/>
</dbReference>
<keyword evidence="16" id="KW-0539">Nucleus</keyword>
<evidence type="ECO:0000259" key="19">
    <source>
        <dbReference type="SMART" id="SM00559"/>
    </source>
</evidence>
<dbReference type="CDD" id="cd01458">
    <property type="entry name" value="vWA_ku"/>
    <property type="match status" value="1"/>
</dbReference>
<evidence type="ECO:0000256" key="8">
    <source>
        <dbReference type="ARBA" id="ARBA00022763"/>
    </source>
</evidence>
<dbReference type="GO" id="GO:0005524">
    <property type="term" value="F:ATP binding"/>
    <property type="evidence" value="ECO:0007669"/>
    <property type="project" value="UniProtKB-KW"/>
</dbReference>
<keyword evidence="14" id="KW-0233">DNA recombination</keyword>
<dbReference type="AlphaFoldDB" id="R4X704"/>
<dbReference type="InterPro" id="IPR036361">
    <property type="entry name" value="SAP_dom_sf"/>
</dbReference>
<dbReference type="InterPro" id="IPR027388">
    <property type="entry name" value="Ku70_bridge/pillars_dom_sf"/>
</dbReference>
<dbReference type="OrthoDB" id="3249161at2759"/>
<comment type="subcellular location">
    <subcellularLocation>
        <location evidence="2">Chromosome</location>
        <location evidence="2">Telomere</location>
    </subcellularLocation>
    <subcellularLocation>
        <location evidence="1">Nucleus</location>
    </subcellularLocation>
</comment>
<dbReference type="Pfam" id="PF03730">
    <property type="entry name" value="Ku_C"/>
    <property type="match status" value="1"/>
</dbReference>
<evidence type="ECO:0000256" key="17">
    <source>
        <dbReference type="ARBA" id="ARBA00031811"/>
    </source>
</evidence>
<evidence type="ECO:0000256" key="4">
    <source>
        <dbReference type="ARBA" id="ARBA00012551"/>
    </source>
</evidence>
<dbReference type="GO" id="GO:0003678">
    <property type="term" value="F:DNA helicase activity"/>
    <property type="evidence" value="ECO:0007669"/>
    <property type="project" value="UniProtKB-EC"/>
</dbReference>
<organism evidence="20 21">
    <name type="scientific">Taphrina deformans (strain PYCC 5710 / ATCC 11124 / CBS 356.35 / IMI 108563 / JCM 9778 / NBRC 8474)</name>
    <name type="common">Peach leaf curl fungus</name>
    <name type="synonym">Lalaria deformans</name>
    <dbReference type="NCBI Taxonomy" id="1097556"/>
    <lineage>
        <taxon>Eukaryota</taxon>
        <taxon>Fungi</taxon>
        <taxon>Dikarya</taxon>
        <taxon>Ascomycota</taxon>
        <taxon>Taphrinomycotina</taxon>
        <taxon>Taphrinomycetes</taxon>
        <taxon>Taphrinales</taxon>
        <taxon>Taphrinaceae</taxon>
        <taxon>Taphrina</taxon>
    </lineage>
</organism>
<keyword evidence="12" id="KW-0779">Telomere</keyword>
<evidence type="ECO:0000256" key="11">
    <source>
        <dbReference type="ARBA" id="ARBA00022840"/>
    </source>
</evidence>
<comment type="caution">
    <text evidence="20">The sequence shown here is derived from an EMBL/GenBank/DDBJ whole genome shotgun (WGS) entry which is preliminary data.</text>
</comment>
<dbReference type="InterPro" id="IPR006164">
    <property type="entry name" value="DNA_bd_Ku70/Ku80"/>
</dbReference>
<dbReference type="InterPro" id="IPR006165">
    <property type="entry name" value="Ku70"/>
</dbReference>
<dbReference type="Gene3D" id="1.10.1600.10">
    <property type="match status" value="1"/>
</dbReference>
<dbReference type="GO" id="GO:0000723">
    <property type="term" value="P:telomere maintenance"/>
    <property type="evidence" value="ECO:0007669"/>
    <property type="project" value="InterPro"/>
</dbReference>
<evidence type="ECO:0000256" key="1">
    <source>
        <dbReference type="ARBA" id="ARBA00004123"/>
    </source>
</evidence>
<dbReference type="NCBIfam" id="TIGR00578">
    <property type="entry name" value="ku70"/>
    <property type="match status" value="1"/>
</dbReference>
<keyword evidence="7" id="KW-0547">Nucleotide-binding</keyword>
<evidence type="ECO:0000256" key="5">
    <source>
        <dbReference type="ARBA" id="ARBA00021796"/>
    </source>
</evidence>
<dbReference type="InterPro" id="IPR005160">
    <property type="entry name" value="Ku_C"/>
</dbReference>
<dbReference type="GO" id="GO:0003684">
    <property type="term" value="F:damaged DNA binding"/>
    <property type="evidence" value="ECO:0007669"/>
    <property type="project" value="InterPro"/>
</dbReference>
<dbReference type="STRING" id="1097556.R4X704"/>
<dbReference type="GO" id="GO:0042162">
    <property type="term" value="F:telomeric DNA binding"/>
    <property type="evidence" value="ECO:0007669"/>
    <property type="project" value="InterPro"/>
</dbReference>
<evidence type="ECO:0000256" key="12">
    <source>
        <dbReference type="ARBA" id="ARBA00022895"/>
    </source>
</evidence>
<dbReference type="GO" id="GO:0016787">
    <property type="term" value="F:hydrolase activity"/>
    <property type="evidence" value="ECO:0007669"/>
    <property type="project" value="UniProtKB-KW"/>
</dbReference>
<evidence type="ECO:0000313" key="20">
    <source>
        <dbReference type="EMBL" id="CCG80791.1"/>
    </source>
</evidence>
<protein>
    <recommendedName>
        <fullName evidence="5">ATP-dependent DNA helicase II subunit 1</fullName>
        <ecNumber evidence="4">3.6.4.12</ecNumber>
    </recommendedName>
    <alternativeName>
        <fullName evidence="17">ATP-dependent DNA helicase II subunit Ku70</fullName>
    </alternativeName>
</protein>
<evidence type="ECO:0000256" key="13">
    <source>
        <dbReference type="ARBA" id="ARBA00023125"/>
    </source>
</evidence>
<dbReference type="GO" id="GO:0006303">
    <property type="term" value="P:double-strand break repair via nonhomologous end joining"/>
    <property type="evidence" value="ECO:0007669"/>
    <property type="project" value="InterPro"/>
</dbReference>
<dbReference type="EC" id="3.6.4.12" evidence="4"/>
<dbReference type="Gene3D" id="4.10.970.10">
    <property type="entry name" value="Ku70, bridge and pillars"/>
    <property type="match status" value="1"/>
</dbReference>
<accession>R4X704</accession>
<dbReference type="GO" id="GO:0003690">
    <property type="term" value="F:double-stranded DNA binding"/>
    <property type="evidence" value="ECO:0007669"/>
    <property type="project" value="TreeGrafter"/>
</dbReference>
<dbReference type="InterPro" id="IPR005161">
    <property type="entry name" value="Ku_N"/>
</dbReference>
<dbReference type="CDD" id="cd00788">
    <property type="entry name" value="KU70"/>
    <property type="match status" value="1"/>
</dbReference>
<evidence type="ECO:0000256" key="9">
    <source>
        <dbReference type="ARBA" id="ARBA00022801"/>
    </source>
</evidence>
<dbReference type="eggNOG" id="KOG2327">
    <property type="taxonomic scope" value="Eukaryota"/>
</dbReference>
<keyword evidence="13" id="KW-0238">DNA-binding</keyword>
<dbReference type="Gene3D" id="3.40.50.410">
    <property type="entry name" value="von Willebrand factor, type A domain"/>
    <property type="match status" value="1"/>
</dbReference>
<dbReference type="Pfam" id="PF03731">
    <property type="entry name" value="Ku_N"/>
    <property type="match status" value="1"/>
</dbReference>
<proteinExistence type="inferred from homology"/>
<dbReference type="InterPro" id="IPR047087">
    <property type="entry name" value="KU70_core_dom"/>
</dbReference>
<comment type="similarity">
    <text evidence="3">Belongs to the ku70 family.</text>
</comment>
<keyword evidence="6" id="KW-0158">Chromosome</keyword>
<reference evidence="20 21" key="1">
    <citation type="journal article" date="2013" name="MBio">
        <title>Genome sequencing of the plant pathogen Taphrina deformans, the causal agent of peach leaf curl.</title>
        <authorList>
            <person name="Cisse O.H."/>
            <person name="Almeida J.M.G.C.F."/>
            <person name="Fonseca A."/>
            <person name="Kumar A.A."/>
            <person name="Salojaervi J."/>
            <person name="Overmyer K."/>
            <person name="Hauser P.M."/>
            <person name="Pagni M."/>
        </authorList>
    </citation>
    <scope>NUCLEOTIDE SEQUENCE [LARGE SCALE GENOMIC DNA]</scope>
    <source>
        <strain evidence="21">PYCC 5710 / ATCC 11124 / CBS 356.35 / IMI 108563 / JCM 9778 / NBRC 8474</strain>
    </source>
</reference>
<sequence>MEEDLKDEADQQYMDQLYSAQKEATLFMIDVSQSMLADRGKKGDSTVQHALECAYRFLTYKIIANPNDMVGILLYGTENTSCPESYGYTSCANVYALVDLDCPDAPSMRQLKEVLDNKTKFEEICTPTSRPPTLTNVLFLANGMFSQKAPNFNFKRIILVTDEDDPHKKDKVTRQAAITRARDLNDLGIRIEPIFVSTETEPFNSRKFYDDIIFKDDDDHVDELDLVEEGELRFQQMMERIKAKASPKRAVFSIPLELGPGLQIGVKGYITYKEQKISKSAYVYNLGNRPQFAKTETTNVCVDTSKPLEKEEIKKGFRFGEDRISFAEDELKALKYVGDPVLRIVGIKSFDKLKFWHNIRPAYFIYPHEATVVGSTRVFASLHQSLLKKDKWALAWFIPRKNAMPTMVAMVASKEAVSAETHVQISPPGIFLITLPFMDDIRNNPQIVITRSPDELTDKMSDVVRHLKLADYNPSKYQNPALQWHWRTLQALALEEDMPEPSMDGTLPKYKGIEKRAGQLIRAWNECFASVADNLKPVSMPQKRMGESEAATQASKKIKTEDAQTTVEDLKRAIADNHIEKLTVPVLKQVIKDFPQAFNGRPVSQKKSDLVFFIKDSLS</sequence>
<keyword evidence="9" id="KW-0378">Hydrolase</keyword>
<feature type="region of interest" description="Disordered" evidence="18">
    <location>
        <begin position="541"/>
        <end position="563"/>
    </location>
</feature>
<keyword evidence="10" id="KW-0347">Helicase</keyword>
<evidence type="ECO:0000256" key="16">
    <source>
        <dbReference type="ARBA" id="ARBA00023242"/>
    </source>
</evidence>
<gene>
    <name evidence="20" type="ORF">TAPDE_000424</name>
</gene>
<dbReference type="FunFam" id="2.40.290.10:FF:000001">
    <property type="entry name" value="X-ray repair cross complementing 6"/>
    <property type="match status" value="1"/>
</dbReference>
<evidence type="ECO:0000256" key="3">
    <source>
        <dbReference type="ARBA" id="ARBA00005240"/>
    </source>
</evidence>
<dbReference type="PIRSF" id="PIRSF003033">
    <property type="entry name" value="Ku70"/>
    <property type="match status" value="1"/>
</dbReference>
<dbReference type="Gene3D" id="1.10.720.30">
    <property type="entry name" value="SAP domain"/>
    <property type="match status" value="1"/>
</dbReference>
<dbReference type="EMBL" id="CAHR02000013">
    <property type="protein sequence ID" value="CCG80791.1"/>
    <property type="molecule type" value="Genomic_DNA"/>
</dbReference>
<name>R4X704_TAPDE</name>
<evidence type="ECO:0000256" key="14">
    <source>
        <dbReference type="ARBA" id="ARBA00023172"/>
    </source>
</evidence>
<dbReference type="VEuPathDB" id="FungiDB:TAPDE_000424"/>
<keyword evidence="8" id="KW-0227">DNA damage</keyword>
<dbReference type="InterPro" id="IPR036465">
    <property type="entry name" value="vWFA_dom_sf"/>
</dbReference>
<evidence type="ECO:0000256" key="10">
    <source>
        <dbReference type="ARBA" id="ARBA00022806"/>
    </source>
</evidence>
<dbReference type="InterPro" id="IPR016194">
    <property type="entry name" value="SPOC-like_C_dom_sf"/>
</dbReference>
<dbReference type="Pfam" id="PF02735">
    <property type="entry name" value="Ku"/>
    <property type="match status" value="1"/>
</dbReference>
<dbReference type="Proteomes" id="UP000013776">
    <property type="component" value="Unassembled WGS sequence"/>
</dbReference>
<dbReference type="PANTHER" id="PTHR12604">
    <property type="entry name" value="KU AUTOANTIGEN DNA HELICASE"/>
    <property type="match status" value="1"/>
</dbReference>
<evidence type="ECO:0000256" key="15">
    <source>
        <dbReference type="ARBA" id="ARBA00023204"/>
    </source>
</evidence>
<keyword evidence="11" id="KW-0067">ATP-binding</keyword>
<dbReference type="GO" id="GO:0043564">
    <property type="term" value="C:Ku70:Ku80 complex"/>
    <property type="evidence" value="ECO:0007669"/>
    <property type="project" value="InterPro"/>
</dbReference>
<feature type="domain" description="Ku" evidence="19">
    <location>
        <begin position="305"/>
        <end position="452"/>
    </location>
</feature>
<keyword evidence="21" id="KW-1185">Reference proteome</keyword>
<dbReference type="PANTHER" id="PTHR12604:SF2">
    <property type="entry name" value="X-RAY REPAIR CROSS-COMPLEMENTING PROTEIN 6"/>
    <property type="match status" value="1"/>
</dbReference>
<keyword evidence="15" id="KW-0234">DNA repair</keyword>
<dbReference type="GO" id="GO:0000781">
    <property type="term" value="C:chromosome, telomeric region"/>
    <property type="evidence" value="ECO:0007669"/>
    <property type="project" value="UniProtKB-SubCell"/>
</dbReference>
<dbReference type="Gene3D" id="2.40.290.10">
    <property type="match status" value="1"/>
</dbReference>
<dbReference type="SUPFAM" id="SSF100939">
    <property type="entry name" value="SPOC domain-like"/>
    <property type="match status" value="1"/>
</dbReference>
<dbReference type="SUPFAM" id="SSF53300">
    <property type="entry name" value="vWA-like"/>
    <property type="match status" value="1"/>
</dbReference>
<evidence type="ECO:0000313" key="21">
    <source>
        <dbReference type="Proteomes" id="UP000013776"/>
    </source>
</evidence>